<reference evidence="2" key="2">
    <citation type="journal article" date="2017" name="J. Anim. Genet.">
        <title>Multiple reference genome sequences of hot pepper reveal the massive evolution of plant disease resistance genes by retroduplication.</title>
        <authorList>
            <person name="Kim S."/>
            <person name="Park J."/>
            <person name="Yeom S.-I."/>
            <person name="Kim Y.-M."/>
            <person name="Seo E."/>
            <person name="Kim K.-T."/>
            <person name="Kim M.-S."/>
            <person name="Lee J.M."/>
            <person name="Cheong K."/>
            <person name="Shin H.-S."/>
            <person name="Kim S.-B."/>
            <person name="Han K."/>
            <person name="Lee J."/>
            <person name="Park M."/>
            <person name="Lee H.-A."/>
            <person name="Lee H.-Y."/>
            <person name="Lee Y."/>
            <person name="Oh S."/>
            <person name="Lee J.H."/>
            <person name="Choi E."/>
            <person name="Choi E."/>
            <person name="Lee S.E."/>
            <person name="Jeon J."/>
            <person name="Kim H."/>
            <person name="Choi G."/>
            <person name="Song H."/>
            <person name="Lee J."/>
            <person name="Lee S.-C."/>
            <person name="Kwon J.-K."/>
            <person name="Lee H.-Y."/>
            <person name="Koo N."/>
            <person name="Hong Y."/>
            <person name="Kim R.W."/>
            <person name="Kang W.-H."/>
            <person name="Huh J.H."/>
            <person name="Kang B.-C."/>
            <person name="Yang T.-J."/>
            <person name="Lee Y.-H."/>
            <person name="Bennetzen J.L."/>
            <person name="Choi D."/>
        </authorList>
    </citation>
    <scope>NUCLEOTIDE SEQUENCE [LARGE SCALE GENOMIC DNA]</scope>
    <source>
        <strain evidence="2">cv. PBC81</strain>
    </source>
</reference>
<comment type="caution">
    <text evidence="1">The sequence shown here is derived from an EMBL/GenBank/DDBJ whole genome shotgun (WGS) entry which is preliminary data.</text>
</comment>
<dbReference type="EMBL" id="MLFT02000003">
    <property type="protein sequence ID" value="PHT54504.1"/>
    <property type="molecule type" value="Genomic_DNA"/>
</dbReference>
<organism evidence="1 2">
    <name type="scientific">Capsicum baccatum</name>
    <name type="common">Peruvian pepper</name>
    <dbReference type="NCBI Taxonomy" id="33114"/>
    <lineage>
        <taxon>Eukaryota</taxon>
        <taxon>Viridiplantae</taxon>
        <taxon>Streptophyta</taxon>
        <taxon>Embryophyta</taxon>
        <taxon>Tracheophyta</taxon>
        <taxon>Spermatophyta</taxon>
        <taxon>Magnoliopsida</taxon>
        <taxon>eudicotyledons</taxon>
        <taxon>Gunneridae</taxon>
        <taxon>Pentapetalae</taxon>
        <taxon>asterids</taxon>
        <taxon>lamiids</taxon>
        <taxon>Solanales</taxon>
        <taxon>Solanaceae</taxon>
        <taxon>Solanoideae</taxon>
        <taxon>Capsiceae</taxon>
        <taxon>Capsicum</taxon>
    </lineage>
</organism>
<accession>A0A2G2XAG8</accession>
<dbReference type="Proteomes" id="UP000224567">
    <property type="component" value="Unassembled WGS sequence"/>
</dbReference>
<keyword evidence="2" id="KW-1185">Reference proteome</keyword>
<proteinExistence type="predicted"/>
<dbReference type="AlphaFoldDB" id="A0A2G2XAG8"/>
<protein>
    <submittedName>
        <fullName evidence="1">Uncharacterized protein</fullName>
    </submittedName>
</protein>
<dbReference type="OrthoDB" id="784053at2759"/>
<name>A0A2G2XAG8_CAPBA</name>
<evidence type="ECO:0000313" key="1">
    <source>
        <dbReference type="EMBL" id="PHT54504.1"/>
    </source>
</evidence>
<gene>
    <name evidence="1" type="ORF">CQW23_08966</name>
</gene>
<evidence type="ECO:0000313" key="2">
    <source>
        <dbReference type="Proteomes" id="UP000224567"/>
    </source>
</evidence>
<reference evidence="1 2" key="1">
    <citation type="journal article" date="2017" name="Genome Biol.">
        <title>New reference genome sequences of hot pepper reveal the massive evolution of plant disease-resistance genes by retroduplication.</title>
        <authorList>
            <person name="Kim S."/>
            <person name="Park J."/>
            <person name="Yeom S.I."/>
            <person name="Kim Y.M."/>
            <person name="Seo E."/>
            <person name="Kim K.T."/>
            <person name="Kim M.S."/>
            <person name="Lee J.M."/>
            <person name="Cheong K."/>
            <person name="Shin H.S."/>
            <person name="Kim S.B."/>
            <person name="Han K."/>
            <person name="Lee J."/>
            <person name="Park M."/>
            <person name="Lee H.A."/>
            <person name="Lee H.Y."/>
            <person name="Lee Y."/>
            <person name="Oh S."/>
            <person name="Lee J.H."/>
            <person name="Choi E."/>
            <person name="Choi E."/>
            <person name="Lee S.E."/>
            <person name="Jeon J."/>
            <person name="Kim H."/>
            <person name="Choi G."/>
            <person name="Song H."/>
            <person name="Lee J."/>
            <person name="Lee S.C."/>
            <person name="Kwon J.K."/>
            <person name="Lee H.Y."/>
            <person name="Koo N."/>
            <person name="Hong Y."/>
            <person name="Kim R.W."/>
            <person name="Kang W.H."/>
            <person name="Huh J.H."/>
            <person name="Kang B.C."/>
            <person name="Yang T.J."/>
            <person name="Lee Y.H."/>
            <person name="Bennetzen J.L."/>
            <person name="Choi D."/>
        </authorList>
    </citation>
    <scope>NUCLEOTIDE SEQUENCE [LARGE SCALE GENOMIC DNA]</scope>
    <source>
        <strain evidence="2">cv. PBC81</strain>
    </source>
</reference>
<sequence length="84" mass="9730">MRAQVVPRVVRYWVKFCNERNPRIIVEFGTLNKLLVISRRKVRMTSTHHALYALGDSRATVIRTKSRDLARSHGGNVRQVGSLW</sequence>